<evidence type="ECO:0000256" key="1">
    <source>
        <dbReference type="SAM" id="Phobius"/>
    </source>
</evidence>
<keyword evidence="3" id="KW-1185">Reference proteome</keyword>
<keyword evidence="1" id="KW-1133">Transmembrane helix</keyword>
<feature type="transmembrane region" description="Helical" evidence="1">
    <location>
        <begin position="21"/>
        <end position="46"/>
    </location>
</feature>
<accession>A0A835GKC2</accession>
<evidence type="ECO:0000313" key="3">
    <source>
        <dbReference type="Proteomes" id="UP000648187"/>
    </source>
</evidence>
<comment type="caution">
    <text evidence="2">The sequence shown here is derived from an EMBL/GenBank/DDBJ whole genome shotgun (WGS) entry which is preliminary data.</text>
</comment>
<protein>
    <submittedName>
        <fullName evidence="2">Uncharacterized protein</fullName>
    </submittedName>
</protein>
<keyword evidence="1" id="KW-0472">Membrane</keyword>
<dbReference type="EMBL" id="JACKWZ010000040">
    <property type="protein sequence ID" value="KAF9419713.1"/>
    <property type="molecule type" value="Genomic_DNA"/>
</dbReference>
<keyword evidence="1" id="KW-0812">Transmembrane</keyword>
<dbReference type="Proteomes" id="UP000648187">
    <property type="component" value="Unassembled WGS sequence"/>
</dbReference>
<reference evidence="2" key="1">
    <citation type="submission" date="2020-08" db="EMBL/GenBank/DDBJ databases">
        <title>Spodoptera exigua strain:BAW_Kor-Di-RS1 Genome sequencing and assembly.</title>
        <authorList>
            <person name="Kim J."/>
            <person name="Nam H.Y."/>
            <person name="Kwon M."/>
            <person name="Choi J.H."/>
            <person name="Cho S.R."/>
            <person name="Kim G.-H."/>
        </authorList>
    </citation>
    <scope>NUCLEOTIDE SEQUENCE</scope>
    <source>
        <strain evidence="2">BAW_Kor-Di-RS1</strain>
        <tissue evidence="2">Whole-body</tissue>
    </source>
</reference>
<name>A0A835GKC2_SPOEX</name>
<evidence type="ECO:0000313" key="2">
    <source>
        <dbReference type="EMBL" id="KAF9419713.1"/>
    </source>
</evidence>
<organism evidence="2 3">
    <name type="scientific">Spodoptera exigua</name>
    <name type="common">Beet armyworm</name>
    <name type="synonym">Noctua fulgens</name>
    <dbReference type="NCBI Taxonomy" id="7107"/>
    <lineage>
        <taxon>Eukaryota</taxon>
        <taxon>Metazoa</taxon>
        <taxon>Ecdysozoa</taxon>
        <taxon>Arthropoda</taxon>
        <taxon>Hexapoda</taxon>
        <taxon>Insecta</taxon>
        <taxon>Pterygota</taxon>
        <taxon>Neoptera</taxon>
        <taxon>Endopterygota</taxon>
        <taxon>Lepidoptera</taxon>
        <taxon>Glossata</taxon>
        <taxon>Ditrysia</taxon>
        <taxon>Noctuoidea</taxon>
        <taxon>Noctuidae</taxon>
        <taxon>Amphipyrinae</taxon>
        <taxon>Spodoptera</taxon>
    </lineage>
</organism>
<dbReference type="AlphaFoldDB" id="A0A835GKC2"/>
<gene>
    <name evidence="2" type="ORF">HW555_003832</name>
</gene>
<proteinExistence type="predicted"/>
<sequence length="92" mass="10086">MTKILEMLTPKLAGRAHIYRQVLATFASSLLSLAGGITFGFTAVLLPQLKTDTNFPYDEIYDSWIGKLLSKSISLADLNSKGSPFIFSTTLK</sequence>